<evidence type="ECO:0000256" key="1">
    <source>
        <dbReference type="SAM" id="MobiDB-lite"/>
    </source>
</evidence>
<name>A0A9D4JPD6_DREPO</name>
<reference evidence="2" key="2">
    <citation type="submission" date="2020-11" db="EMBL/GenBank/DDBJ databases">
        <authorList>
            <person name="McCartney M.A."/>
            <person name="Auch B."/>
            <person name="Kono T."/>
            <person name="Mallez S."/>
            <person name="Becker A."/>
            <person name="Gohl D.M."/>
            <person name="Silverstein K.A.T."/>
            <person name="Koren S."/>
            <person name="Bechman K.B."/>
            <person name="Herman A."/>
            <person name="Abrahante J.E."/>
            <person name="Garbe J."/>
        </authorList>
    </citation>
    <scope>NUCLEOTIDE SEQUENCE</scope>
    <source>
        <strain evidence="2">Duluth1</strain>
        <tissue evidence="2">Whole animal</tissue>
    </source>
</reference>
<accession>A0A9D4JPD6</accession>
<comment type="caution">
    <text evidence="2">The sequence shown here is derived from an EMBL/GenBank/DDBJ whole genome shotgun (WGS) entry which is preliminary data.</text>
</comment>
<organism evidence="2 3">
    <name type="scientific">Dreissena polymorpha</name>
    <name type="common">Zebra mussel</name>
    <name type="synonym">Mytilus polymorpha</name>
    <dbReference type="NCBI Taxonomy" id="45954"/>
    <lineage>
        <taxon>Eukaryota</taxon>
        <taxon>Metazoa</taxon>
        <taxon>Spiralia</taxon>
        <taxon>Lophotrochozoa</taxon>
        <taxon>Mollusca</taxon>
        <taxon>Bivalvia</taxon>
        <taxon>Autobranchia</taxon>
        <taxon>Heteroconchia</taxon>
        <taxon>Euheterodonta</taxon>
        <taxon>Imparidentia</taxon>
        <taxon>Neoheterodontei</taxon>
        <taxon>Myida</taxon>
        <taxon>Dreissenoidea</taxon>
        <taxon>Dreissenidae</taxon>
        <taxon>Dreissena</taxon>
    </lineage>
</organism>
<sequence length="86" mass="9233">MTTTPTSLMPDPDSLQRHCNRSIVAIRSEANIPESRNDTQSPLDIDDSSHSGSKYSNTSCTDSETTSTDSDTSSTDSQTSTNESAE</sequence>
<feature type="region of interest" description="Disordered" evidence="1">
    <location>
        <begin position="26"/>
        <end position="86"/>
    </location>
</feature>
<dbReference type="EMBL" id="JAIWYP010000005">
    <property type="protein sequence ID" value="KAH3819635.1"/>
    <property type="molecule type" value="Genomic_DNA"/>
</dbReference>
<proteinExistence type="predicted"/>
<keyword evidence="3" id="KW-1185">Reference proteome</keyword>
<dbReference type="AlphaFoldDB" id="A0A9D4JPD6"/>
<protein>
    <submittedName>
        <fullName evidence="2">Uncharacterized protein</fullName>
    </submittedName>
</protein>
<reference evidence="2" key="1">
    <citation type="journal article" date="2019" name="bioRxiv">
        <title>The Genome of the Zebra Mussel, Dreissena polymorpha: A Resource for Invasive Species Research.</title>
        <authorList>
            <person name="McCartney M.A."/>
            <person name="Auch B."/>
            <person name="Kono T."/>
            <person name="Mallez S."/>
            <person name="Zhang Y."/>
            <person name="Obille A."/>
            <person name="Becker A."/>
            <person name="Abrahante J.E."/>
            <person name="Garbe J."/>
            <person name="Badalamenti J.P."/>
            <person name="Herman A."/>
            <person name="Mangelson H."/>
            <person name="Liachko I."/>
            <person name="Sullivan S."/>
            <person name="Sone E.D."/>
            <person name="Koren S."/>
            <person name="Silverstein K.A.T."/>
            <person name="Beckman K.B."/>
            <person name="Gohl D.M."/>
        </authorList>
    </citation>
    <scope>NUCLEOTIDE SEQUENCE</scope>
    <source>
        <strain evidence="2">Duluth1</strain>
        <tissue evidence="2">Whole animal</tissue>
    </source>
</reference>
<evidence type="ECO:0000313" key="3">
    <source>
        <dbReference type="Proteomes" id="UP000828390"/>
    </source>
</evidence>
<evidence type="ECO:0000313" key="2">
    <source>
        <dbReference type="EMBL" id="KAH3819635.1"/>
    </source>
</evidence>
<feature type="compositionally biased region" description="Low complexity" evidence="1">
    <location>
        <begin position="56"/>
        <end position="86"/>
    </location>
</feature>
<dbReference type="Proteomes" id="UP000828390">
    <property type="component" value="Unassembled WGS sequence"/>
</dbReference>
<gene>
    <name evidence="2" type="ORF">DPMN_121375</name>
</gene>